<keyword evidence="2" id="KW-0813">Transport</keyword>
<dbReference type="PROSITE" id="PS50893">
    <property type="entry name" value="ABC_TRANSPORTER_2"/>
    <property type="match status" value="1"/>
</dbReference>
<evidence type="ECO:0000256" key="2">
    <source>
        <dbReference type="ARBA" id="ARBA00022448"/>
    </source>
</evidence>
<accession>A0A162IW16</accession>
<proteinExistence type="predicted"/>
<dbReference type="SMART" id="SM00382">
    <property type="entry name" value="AAA"/>
    <property type="match status" value="2"/>
</dbReference>
<evidence type="ECO:0000313" key="14">
    <source>
        <dbReference type="Proteomes" id="UP000076881"/>
    </source>
</evidence>
<dbReference type="EMBL" id="AZHF01000002">
    <property type="protein sequence ID" value="OAA78925.1"/>
    <property type="molecule type" value="Genomic_DNA"/>
</dbReference>
<feature type="compositionally biased region" description="Acidic residues" evidence="9">
    <location>
        <begin position="797"/>
        <end position="812"/>
    </location>
</feature>
<feature type="transmembrane region" description="Helical" evidence="10">
    <location>
        <begin position="21"/>
        <end position="40"/>
    </location>
</feature>
<evidence type="ECO:0000256" key="6">
    <source>
        <dbReference type="ARBA" id="ARBA00022840"/>
    </source>
</evidence>
<keyword evidence="6" id="KW-0067">ATP-binding</keyword>
<dbReference type="PANTHER" id="PTHR24223:SF399">
    <property type="entry name" value="ABC TRANSPORTER ATNG"/>
    <property type="match status" value="1"/>
</dbReference>
<dbReference type="SUPFAM" id="SSF90123">
    <property type="entry name" value="ABC transporter transmembrane region"/>
    <property type="match status" value="2"/>
</dbReference>
<feature type="transmembrane region" description="Helical" evidence="10">
    <location>
        <begin position="372"/>
        <end position="391"/>
    </location>
</feature>
<evidence type="ECO:0000313" key="13">
    <source>
        <dbReference type="EMBL" id="OAA78925.1"/>
    </source>
</evidence>
<feature type="compositionally biased region" description="Low complexity" evidence="9">
    <location>
        <begin position="775"/>
        <end position="784"/>
    </location>
</feature>
<dbReference type="GO" id="GO:0005886">
    <property type="term" value="C:plasma membrane"/>
    <property type="evidence" value="ECO:0007669"/>
    <property type="project" value="UniProtKB-SubCell"/>
</dbReference>
<dbReference type="SUPFAM" id="SSF52540">
    <property type="entry name" value="P-loop containing nucleoside triphosphate hydrolases"/>
    <property type="match status" value="2"/>
</dbReference>
<feature type="transmembrane region" description="Helical" evidence="10">
    <location>
        <begin position="518"/>
        <end position="542"/>
    </location>
</feature>
<evidence type="ECO:0000256" key="4">
    <source>
        <dbReference type="ARBA" id="ARBA00022692"/>
    </source>
</evidence>
<keyword evidence="3" id="KW-1003">Cell membrane</keyword>
<dbReference type="Pfam" id="PF00005">
    <property type="entry name" value="ABC_tran"/>
    <property type="match status" value="2"/>
</dbReference>
<dbReference type="CDD" id="cd18580">
    <property type="entry name" value="ABC_6TM_ABCC_D2"/>
    <property type="match status" value="1"/>
</dbReference>
<evidence type="ECO:0000256" key="10">
    <source>
        <dbReference type="SAM" id="Phobius"/>
    </source>
</evidence>
<dbReference type="Pfam" id="PF24357">
    <property type="entry name" value="TMD0_ABC"/>
    <property type="match status" value="1"/>
</dbReference>
<feature type="transmembrane region" description="Helical" evidence="10">
    <location>
        <begin position="93"/>
        <end position="116"/>
    </location>
</feature>
<feature type="compositionally biased region" description="Basic and acidic residues" evidence="9">
    <location>
        <begin position="787"/>
        <end position="796"/>
    </location>
</feature>
<feature type="domain" description="ABC transmembrane type-1" evidence="12">
    <location>
        <begin position="272"/>
        <end position="544"/>
    </location>
</feature>
<keyword evidence="7 10" id="KW-1133">Transmembrane helix</keyword>
<dbReference type="STRING" id="1081108.A0A162IW16"/>
<dbReference type="InterPro" id="IPR003439">
    <property type="entry name" value="ABC_transporter-like_ATP-bd"/>
</dbReference>
<comment type="caution">
    <text evidence="13">The sequence shown here is derived from an EMBL/GenBank/DDBJ whole genome shotgun (WGS) entry which is preliminary data.</text>
</comment>
<evidence type="ECO:0000256" key="1">
    <source>
        <dbReference type="ARBA" id="ARBA00004651"/>
    </source>
</evidence>
<feature type="transmembrane region" description="Helical" evidence="10">
    <location>
        <begin position="482"/>
        <end position="506"/>
    </location>
</feature>
<evidence type="ECO:0000256" key="7">
    <source>
        <dbReference type="ARBA" id="ARBA00022989"/>
    </source>
</evidence>
<evidence type="ECO:0000256" key="9">
    <source>
        <dbReference type="SAM" id="MobiDB-lite"/>
    </source>
</evidence>
<feature type="transmembrane region" description="Helical" evidence="10">
    <location>
        <begin position="972"/>
        <end position="994"/>
    </location>
</feature>
<feature type="transmembrane region" description="Helical" evidence="10">
    <location>
        <begin position="898"/>
        <end position="923"/>
    </location>
</feature>
<dbReference type="Gene3D" id="3.40.50.300">
    <property type="entry name" value="P-loop containing nucleotide triphosphate hydrolases"/>
    <property type="match status" value="2"/>
</dbReference>
<feature type="transmembrane region" description="Helical" evidence="10">
    <location>
        <begin position="122"/>
        <end position="139"/>
    </location>
</feature>
<dbReference type="InterPro" id="IPR036640">
    <property type="entry name" value="ABC1_TM_sf"/>
</dbReference>
<feature type="transmembrane region" description="Helical" evidence="10">
    <location>
        <begin position="397"/>
        <end position="418"/>
    </location>
</feature>
<dbReference type="GO" id="GO:0140359">
    <property type="term" value="F:ABC-type transporter activity"/>
    <property type="evidence" value="ECO:0007669"/>
    <property type="project" value="InterPro"/>
</dbReference>
<organism evidence="13 14">
    <name type="scientific">Akanthomyces lecanii RCEF 1005</name>
    <dbReference type="NCBI Taxonomy" id="1081108"/>
    <lineage>
        <taxon>Eukaryota</taxon>
        <taxon>Fungi</taxon>
        <taxon>Dikarya</taxon>
        <taxon>Ascomycota</taxon>
        <taxon>Pezizomycotina</taxon>
        <taxon>Sordariomycetes</taxon>
        <taxon>Hypocreomycetidae</taxon>
        <taxon>Hypocreales</taxon>
        <taxon>Cordycipitaceae</taxon>
        <taxon>Akanthomyces</taxon>
        <taxon>Cordyceps confragosa</taxon>
    </lineage>
</organism>
<evidence type="ECO:0000256" key="5">
    <source>
        <dbReference type="ARBA" id="ARBA00022741"/>
    </source>
</evidence>
<dbReference type="InterPro" id="IPR003593">
    <property type="entry name" value="AAA+_ATPase"/>
</dbReference>
<dbReference type="OrthoDB" id="4866105at2759"/>
<feature type="transmembrane region" description="Helical" evidence="10">
    <location>
        <begin position="60"/>
        <end position="81"/>
    </location>
</feature>
<dbReference type="Proteomes" id="UP000076881">
    <property type="component" value="Unassembled WGS sequence"/>
</dbReference>
<evidence type="ECO:0000259" key="12">
    <source>
        <dbReference type="PROSITE" id="PS50929"/>
    </source>
</evidence>
<dbReference type="InterPro" id="IPR027417">
    <property type="entry name" value="P-loop_NTPase"/>
</dbReference>
<feature type="transmembrane region" description="Helical" evidence="10">
    <location>
        <begin position="1000"/>
        <end position="1020"/>
    </location>
</feature>
<feature type="transmembrane region" description="Helical" evidence="10">
    <location>
        <begin position="146"/>
        <end position="168"/>
    </location>
</feature>
<feature type="transmembrane region" description="Helical" evidence="10">
    <location>
        <begin position="304"/>
        <end position="322"/>
    </location>
</feature>
<feature type="domain" description="ABC transporter" evidence="11">
    <location>
        <begin position="597"/>
        <end position="832"/>
    </location>
</feature>
<dbReference type="InterPro" id="IPR044726">
    <property type="entry name" value="ABCC_6TM_D2"/>
</dbReference>
<dbReference type="InterPro" id="IPR050173">
    <property type="entry name" value="ABC_transporter_C-like"/>
</dbReference>
<evidence type="ECO:0000259" key="11">
    <source>
        <dbReference type="PROSITE" id="PS50893"/>
    </source>
</evidence>
<comment type="subcellular location">
    <subcellularLocation>
        <location evidence="1">Cell membrane</location>
        <topology evidence="1">Multi-pass membrane protein</topology>
    </subcellularLocation>
</comment>
<evidence type="ECO:0000256" key="8">
    <source>
        <dbReference type="ARBA" id="ARBA00023136"/>
    </source>
</evidence>
<gene>
    <name evidence="13" type="ORF">LEL_02411</name>
</gene>
<dbReference type="InterPro" id="IPR017871">
    <property type="entry name" value="ABC_transporter-like_CS"/>
</dbReference>
<feature type="transmembrane region" description="Helical" evidence="10">
    <location>
        <begin position="853"/>
        <end position="878"/>
    </location>
</feature>
<protein>
    <submittedName>
        <fullName evidence="13">ABC transporter, transmembrane domain, type 1</fullName>
    </submittedName>
</protein>
<dbReference type="PANTHER" id="PTHR24223">
    <property type="entry name" value="ATP-BINDING CASSETTE SUB-FAMILY C"/>
    <property type="match status" value="1"/>
</dbReference>
<reference evidence="13 14" key="1">
    <citation type="journal article" date="2016" name="Genome Biol. Evol.">
        <title>Divergent and convergent evolution of fungal pathogenicity.</title>
        <authorList>
            <person name="Shang Y."/>
            <person name="Xiao G."/>
            <person name="Zheng P."/>
            <person name="Cen K."/>
            <person name="Zhan S."/>
            <person name="Wang C."/>
        </authorList>
    </citation>
    <scope>NUCLEOTIDE SEQUENCE [LARGE SCALE GENOMIC DNA]</scope>
    <source>
        <strain evidence="13 14">RCEF 1005</strain>
    </source>
</reference>
<keyword evidence="5" id="KW-0547">Nucleotide-binding</keyword>
<dbReference type="PROSITE" id="PS50929">
    <property type="entry name" value="ABC_TM1F"/>
    <property type="match status" value="2"/>
</dbReference>
<dbReference type="GO" id="GO:0005524">
    <property type="term" value="F:ATP binding"/>
    <property type="evidence" value="ECO:0007669"/>
    <property type="project" value="UniProtKB-KW"/>
</dbReference>
<name>A0A162IW16_CORDF</name>
<dbReference type="PROSITE" id="PS00211">
    <property type="entry name" value="ABC_TRANSPORTER_1"/>
    <property type="match status" value="1"/>
</dbReference>
<dbReference type="InterPro" id="IPR011527">
    <property type="entry name" value="ABC1_TM_dom"/>
</dbReference>
<dbReference type="Gene3D" id="1.20.1560.10">
    <property type="entry name" value="ABC transporter type 1, transmembrane domain"/>
    <property type="match status" value="2"/>
</dbReference>
<keyword evidence="14" id="KW-1185">Reference proteome</keyword>
<feature type="transmembrane region" description="Helical" evidence="10">
    <location>
        <begin position="272"/>
        <end position="292"/>
    </location>
</feature>
<feature type="region of interest" description="Disordered" evidence="9">
    <location>
        <begin position="770"/>
        <end position="836"/>
    </location>
</feature>
<dbReference type="Pfam" id="PF00664">
    <property type="entry name" value="ABC_membrane"/>
    <property type="match status" value="2"/>
</dbReference>
<dbReference type="GO" id="GO:0016887">
    <property type="term" value="F:ATP hydrolysis activity"/>
    <property type="evidence" value="ECO:0007669"/>
    <property type="project" value="InterPro"/>
</dbReference>
<sequence>MASSQDNMFGPKLLGQFDFTLLFEQAMLSIVPGGVAILSIPYYVQLGVRAAARVRPGLLLWLKLAAGLTILAMHTASLILWRQASIFHSDLSLPAAVMSLVSSLCILVVLYVAHIYSLRTSGFLSVFLTITILFDATMTRSYFRRAGLGTIGVLQIVVIVVKFLLVVLEEIPKRNLFRADPSRLSVSKETTAGFWNRAVFGWLNSLLIFGFRKSLKLDDLPAIDEDLQSSIQRYDHFAPKWNRVNKTSGYALPKALLFATPWEATNIILPRLIYVGLTFSQPFLLFSVVNAVNGEVDGEKAQMLILATVIIFVGKTITRAVYEHLVYRIMTSTRGILVVAIYDKIQRLSIEELQKSVAITLMTSGTLAVEQMLSLCYEIWSCALQVALGIWSLNLYVGPACYIMLVPGIISFIASRYIGQAMGKARTAWNHEMEHRVAVTSNVLAQIKSIKSMGLSEMITEHLQDIRRKEIKVSLTERNTRIWLFGFSALSHVLPPMSVLAGAIFWTRKSNPLDVAEIFTVITIIVIAAEPFRTLLASLVNWSTGFASIRRIQEFLCLDEIQDTRHIPETLPDVEECVPGEKQSLVAFQPRPTPFAVQFDLVAVTSLVMGPILKDVSLCIPWGNLAIFWGPIASGKSTLLRCILGETKLDSGVVTVGSKSIGYCNQGSWTRNRTLRDNITGVLDYVEAWYWEVIVACGLDVDIGAMINGDQVMAGTGGCNLSGGQKQRVSLARSVYEQTDILVVDDVFMEFLDDADVIFQLHKGGRVEQQQVELSDGSSASGSDYDADGHGTKEVCEDYQNDDADDDGEASDNGDGIPATDTQATAPPSVKPSPDDFELQAAREKRKYGDWSLYSYYLGAAGGFTVISWICFTAFSATVEQFPTIFIKIWYNEDAKNLYYFAGYVGISVFNVGLNTLVGAFFFHQILPKCSEEMHLRLTQTVIFASHQYLSQTDVGKLLNRFGQDIFLTSQYLPITFMQFLYMFFTVLVEIGIIAAGSAYTAPIMVFLVLVLYLLQFFYLRTSRQLRLLELESAADLFTHFTETSTGIELVRSFRWQKKFLQQLCVLLDKSQRPYYYLFCCQRWLHTVLDFTSAGAALILVSVSISNPKGASSGGVALALLNIIGFNTTTSALISSWTNLETGLGAISRIKSFCAETPGEKDTLSGPELDKQWPSSGRLDFNCVSANYQAEDGSLQKALDNVTFTIFPGEKVGISGRTGSGKSSLLMAILRMVEFTGTISIDGRNSRSVPREFLRSRITTMTQDGVELKGSVRFNLYPFIGPKPEDDLVASTLQSVGLLNHIDRHGGLDKAMSSMGFSVSQKQLLFLARGILHKRTMNTSIVIMDEATSAMDSGTDDTLQELLDESFAGCTILQIAHREATFRELDVHVRLEFGLLHSVERGGGRAGH</sequence>
<feature type="domain" description="ABC transmembrane type-1" evidence="12">
    <location>
        <begin position="870"/>
        <end position="1142"/>
    </location>
</feature>
<keyword evidence="4 10" id="KW-0812">Transmembrane</keyword>
<dbReference type="InterPro" id="IPR056227">
    <property type="entry name" value="TMD0_ABC"/>
</dbReference>
<evidence type="ECO:0000256" key="3">
    <source>
        <dbReference type="ARBA" id="ARBA00022475"/>
    </source>
</evidence>
<keyword evidence="8 10" id="KW-0472">Membrane</keyword>